<keyword evidence="2" id="KW-1133">Transmembrane helix</keyword>
<gene>
    <name evidence="3" type="ORF">KF282_1108</name>
</gene>
<evidence type="ECO:0000313" key="4">
    <source>
        <dbReference type="Proteomes" id="UP000053058"/>
    </source>
</evidence>
<feature type="region of interest" description="Disordered" evidence="1">
    <location>
        <begin position="117"/>
        <end position="139"/>
    </location>
</feature>
<accession>A0A0V8CZE2</accession>
<evidence type="ECO:0000313" key="3">
    <source>
        <dbReference type="EMBL" id="KSU06517.1"/>
    </source>
</evidence>
<dbReference type="AlphaFoldDB" id="A0A0V8CZE2"/>
<reference evidence="4" key="1">
    <citation type="submission" date="2015-10" db="EMBL/GenBank/DDBJ databases">
        <title>Draft Genome Sequences of 11 Lactococcus lactis subspecies cremoris strains.</title>
        <authorList>
            <person name="Wels M."/>
            <person name="Backus L."/>
            <person name="Boekhorst J."/>
            <person name="Dijkstra A."/>
            <person name="Beerthuizen M."/>
            <person name="Kelly W."/>
            <person name="Siezen R."/>
            <person name="Bachmann H."/>
            <person name="Van Hijum S."/>
        </authorList>
    </citation>
    <scope>NUCLEOTIDE SEQUENCE [LARGE SCALE GENOMIC DNA]</scope>
    <source>
        <strain evidence="4">KF282</strain>
    </source>
</reference>
<feature type="compositionally biased region" description="Basic and acidic residues" evidence="1">
    <location>
        <begin position="120"/>
        <end position="136"/>
    </location>
</feature>
<comment type="caution">
    <text evidence="3">The sequence shown here is derived from an EMBL/GenBank/DDBJ whole genome shotgun (WGS) entry which is preliminary data.</text>
</comment>
<protein>
    <submittedName>
        <fullName evidence="3">Phage protein</fullName>
    </submittedName>
</protein>
<organism evidence="3 4">
    <name type="scientific">Lactococcus lactis subsp. lactis</name>
    <name type="common">Streptococcus lactis</name>
    <dbReference type="NCBI Taxonomy" id="1360"/>
    <lineage>
        <taxon>Bacteria</taxon>
        <taxon>Bacillati</taxon>
        <taxon>Bacillota</taxon>
        <taxon>Bacilli</taxon>
        <taxon>Lactobacillales</taxon>
        <taxon>Streptococcaceae</taxon>
        <taxon>Lactococcus</taxon>
    </lineage>
</organism>
<keyword evidence="2" id="KW-0472">Membrane</keyword>
<name>A0A0V8CZE2_LACLL</name>
<dbReference type="EMBL" id="LKLN01000030">
    <property type="protein sequence ID" value="KSU06517.1"/>
    <property type="molecule type" value="Genomic_DNA"/>
</dbReference>
<keyword evidence="2" id="KW-0812">Transmembrane</keyword>
<evidence type="ECO:0000256" key="1">
    <source>
        <dbReference type="SAM" id="MobiDB-lite"/>
    </source>
</evidence>
<proteinExistence type="predicted"/>
<feature type="transmembrane region" description="Helical" evidence="2">
    <location>
        <begin position="6"/>
        <end position="24"/>
    </location>
</feature>
<evidence type="ECO:0000256" key="2">
    <source>
        <dbReference type="SAM" id="Phobius"/>
    </source>
</evidence>
<dbReference type="RefSeq" id="WP_058219456.1">
    <property type="nucleotide sequence ID" value="NZ_LKLN01000030.1"/>
</dbReference>
<dbReference type="Proteomes" id="UP000053058">
    <property type="component" value="Unassembled WGS sequence"/>
</dbReference>
<dbReference type="PATRIC" id="fig|1360.105.peg.2348"/>
<sequence>MKDFFNYVIYLIGIGLLAFAVYTIRKIPDMVSEKLKADREFEFNKALQIDEFYRKDGNLQNIMLEWTHYAIVNDAMSSLNTDKGIKKLQVLVQKTVGYGSSRTVKLLTEMFQEVYQNNDNESKGQKGSSEDNKSDDTSDSDYTTMVVLAMVVSSLKEDFTGIKIEPLDVLKIRLTDYTKYEETFKKIIDRTNEKLGVKI</sequence>